<dbReference type="Proteomes" id="UP000622552">
    <property type="component" value="Unassembled WGS sequence"/>
</dbReference>
<keyword evidence="1" id="KW-0472">Membrane</keyword>
<evidence type="ECO:0008006" key="4">
    <source>
        <dbReference type="Google" id="ProtNLM"/>
    </source>
</evidence>
<keyword evidence="3" id="KW-1185">Reference proteome</keyword>
<keyword evidence="1" id="KW-0812">Transmembrane</keyword>
<dbReference type="RefSeq" id="WP_197005782.1">
    <property type="nucleotide sequence ID" value="NZ_BONS01000011.1"/>
</dbReference>
<gene>
    <name evidence="2" type="ORF">IW245_005284</name>
</gene>
<feature type="transmembrane region" description="Helical" evidence="1">
    <location>
        <begin position="41"/>
        <end position="60"/>
    </location>
</feature>
<organism evidence="2 3">
    <name type="scientific">Longispora fulva</name>
    <dbReference type="NCBI Taxonomy" id="619741"/>
    <lineage>
        <taxon>Bacteria</taxon>
        <taxon>Bacillati</taxon>
        <taxon>Actinomycetota</taxon>
        <taxon>Actinomycetes</taxon>
        <taxon>Micromonosporales</taxon>
        <taxon>Micromonosporaceae</taxon>
        <taxon>Longispora</taxon>
    </lineage>
</organism>
<dbReference type="Pfam" id="PF10745">
    <property type="entry name" value="DUF2530"/>
    <property type="match status" value="1"/>
</dbReference>
<feature type="transmembrane region" description="Helical" evidence="1">
    <location>
        <begin position="12"/>
        <end position="35"/>
    </location>
</feature>
<dbReference type="AlphaFoldDB" id="A0A8J7GK44"/>
<comment type="caution">
    <text evidence="2">The sequence shown here is derived from an EMBL/GenBank/DDBJ whole genome shotgun (WGS) entry which is preliminary data.</text>
</comment>
<protein>
    <recommendedName>
        <fullName evidence="4">DUF2530 domain-containing protein</fullName>
    </recommendedName>
</protein>
<evidence type="ECO:0000256" key="1">
    <source>
        <dbReference type="SAM" id="Phobius"/>
    </source>
</evidence>
<sequence>MSTRAEPKPLQIRTVPFAVAGIVLWALGGIGVLVFDGPAHWVRICVAGVVIGIPGLLTMIRHDRGERRAAGPRG</sequence>
<dbReference type="EMBL" id="JADOUF010000001">
    <property type="protein sequence ID" value="MBG6139090.1"/>
    <property type="molecule type" value="Genomic_DNA"/>
</dbReference>
<keyword evidence="1" id="KW-1133">Transmembrane helix</keyword>
<evidence type="ECO:0000313" key="3">
    <source>
        <dbReference type="Proteomes" id="UP000622552"/>
    </source>
</evidence>
<accession>A0A8J7GK44</accession>
<proteinExistence type="predicted"/>
<name>A0A8J7GK44_9ACTN</name>
<dbReference type="InterPro" id="IPR019681">
    <property type="entry name" value="DUF2530"/>
</dbReference>
<evidence type="ECO:0000313" key="2">
    <source>
        <dbReference type="EMBL" id="MBG6139090.1"/>
    </source>
</evidence>
<reference evidence="2" key="1">
    <citation type="submission" date="2020-11" db="EMBL/GenBank/DDBJ databases">
        <title>Sequencing the genomes of 1000 actinobacteria strains.</title>
        <authorList>
            <person name="Klenk H.-P."/>
        </authorList>
    </citation>
    <scope>NUCLEOTIDE SEQUENCE</scope>
    <source>
        <strain evidence="2">DSM 45356</strain>
    </source>
</reference>